<evidence type="ECO:0000256" key="7">
    <source>
        <dbReference type="RuleBase" id="RU363032"/>
    </source>
</evidence>
<sequence length="295" mass="32183">MNSAVGKSVAGAVERRGSASTMVGKSLVTLILLVLSTVIFWIPFYFVIINSFKSGAQAADMTMAWPDTFHVIDNYSAVLFASDHMLIRAFYNSTLLTVLSLAGLVFVSSLAGFVLQRREKSRGTAWLNFLVLAGLMIPPAVVPTIWVLNSIGLFKTLPGLTLVEIALHFPFCAILYKAFTATIPSDIDESAFIDGCGGFKLFTHIVFPLLKPVSSTIIIITSVGIFNDFVNPLYFLPGAENATVQLTLYNFMSMYLTNWNLLFADVVLISIPPLVLFLFFNKRIIAGMTAGAVKG</sequence>
<keyword evidence="10" id="KW-1185">Reference proteome</keyword>
<dbReference type="Proteomes" id="UP001519344">
    <property type="component" value="Unassembled WGS sequence"/>
</dbReference>
<feature type="transmembrane region" description="Helical" evidence="7">
    <location>
        <begin position="259"/>
        <end position="280"/>
    </location>
</feature>
<evidence type="ECO:0000256" key="2">
    <source>
        <dbReference type="ARBA" id="ARBA00022448"/>
    </source>
</evidence>
<feature type="transmembrane region" description="Helical" evidence="7">
    <location>
        <begin position="160"/>
        <end position="180"/>
    </location>
</feature>
<reference evidence="9 10" key="1">
    <citation type="submission" date="2021-03" db="EMBL/GenBank/DDBJ databases">
        <title>Genomic Encyclopedia of Type Strains, Phase IV (KMG-IV): sequencing the most valuable type-strain genomes for metagenomic binning, comparative biology and taxonomic classification.</title>
        <authorList>
            <person name="Goeker M."/>
        </authorList>
    </citation>
    <scope>NUCLEOTIDE SEQUENCE [LARGE SCALE GENOMIC DNA]</scope>
    <source>
        <strain evidence="9 10">DSM 24950</strain>
    </source>
</reference>
<evidence type="ECO:0000256" key="5">
    <source>
        <dbReference type="ARBA" id="ARBA00022989"/>
    </source>
</evidence>
<keyword evidence="2 7" id="KW-0813">Transport</keyword>
<dbReference type="Pfam" id="PF00528">
    <property type="entry name" value="BPD_transp_1"/>
    <property type="match status" value="1"/>
</dbReference>
<evidence type="ECO:0000256" key="1">
    <source>
        <dbReference type="ARBA" id="ARBA00004651"/>
    </source>
</evidence>
<evidence type="ECO:0000259" key="8">
    <source>
        <dbReference type="PROSITE" id="PS50928"/>
    </source>
</evidence>
<evidence type="ECO:0000256" key="4">
    <source>
        <dbReference type="ARBA" id="ARBA00022692"/>
    </source>
</evidence>
<keyword evidence="3" id="KW-1003">Cell membrane</keyword>
<dbReference type="SUPFAM" id="SSF161098">
    <property type="entry name" value="MetI-like"/>
    <property type="match status" value="1"/>
</dbReference>
<dbReference type="InterPro" id="IPR035906">
    <property type="entry name" value="MetI-like_sf"/>
</dbReference>
<feature type="transmembrane region" description="Helical" evidence="7">
    <location>
        <begin position="201"/>
        <end position="226"/>
    </location>
</feature>
<dbReference type="PANTHER" id="PTHR43744">
    <property type="entry name" value="ABC TRANSPORTER PERMEASE PROTEIN MG189-RELATED-RELATED"/>
    <property type="match status" value="1"/>
</dbReference>
<dbReference type="Gene3D" id="1.10.3720.10">
    <property type="entry name" value="MetI-like"/>
    <property type="match status" value="1"/>
</dbReference>
<feature type="transmembrane region" description="Helical" evidence="7">
    <location>
        <begin position="89"/>
        <end position="115"/>
    </location>
</feature>
<evidence type="ECO:0000256" key="3">
    <source>
        <dbReference type="ARBA" id="ARBA00022475"/>
    </source>
</evidence>
<gene>
    <name evidence="9" type="ORF">J2Z65_002120</name>
</gene>
<keyword evidence="5 7" id="KW-1133">Transmembrane helix</keyword>
<comment type="subcellular location">
    <subcellularLocation>
        <location evidence="1 7">Cell membrane</location>
        <topology evidence="1 7">Multi-pass membrane protein</topology>
    </subcellularLocation>
</comment>
<keyword evidence="4 7" id="KW-0812">Transmembrane</keyword>
<proteinExistence type="inferred from homology"/>
<feature type="transmembrane region" description="Helical" evidence="7">
    <location>
        <begin position="127"/>
        <end position="148"/>
    </location>
</feature>
<organism evidence="9 10">
    <name type="scientific">Paenibacillus aceris</name>
    <dbReference type="NCBI Taxonomy" id="869555"/>
    <lineage>
        <taxon>Bacteria</taxon>
        <taxon>Bacillati</taxon>
        <taxon>Bacillota</taxon>
        <taxon>Bacilli</taxon>
        <taxon>Bacillales</taxon>
        <taxon>Paenibacillaceae</taxon>
        <taxon>Paenibacillus</taxon>
    </lineage>
</organism>
<dbReference type="CDD" id="cd06261">
    <property type="entry name" value="TM_PBP2"/>
    <property type="match status" value="1"/>
</dbReference>
<dbReference type="InterPro" id="IPR000515">
    <property type="entry name" value="MetI-like"/>
</dbReference>
<keyword evidence="6 7" id="KW-0472">Membrane</keyword>
<comment type="similarity">
    <text evidence="7">Belongs to the binding-protein-dependent transport system permease family.</text>
</comment>
<name>A0ABS4HY89_9BACL</name>
<comment type="caution">
    <text evidence="9">The sequence shown here is derived from an EMBL/GenBank/DDBJ whole genome shotgun (WGS) entry which is preliminary data.</text>
</comment>
<dbReference type="PROSITE" id="PS50928">
    <property type="entry name" value="ABC_TM1"/>
    <property type="match status" value="1"/>
</dbReference>
<feature type="transmembrane region" description="Helical" evidence="7">
    <location>
        <begin position="27"/>
        <end position="48"/>
    </location>
</feature>
<evidence type="ECO:0000313" key="10">
    <source>
        <dbReference type="Proteomes" id="UP001519344"/>
    </source>
</evidence>
<dbReference type="EMBL" id="JAGGKV010000004">
    <property type="protein sequence ID" value="MBP1962904.1"/>
    <property type="molecule type" value="Genomic_DNA"/>
</dbReference>
<dbReference type="PANTHER" id="PTHR43744:SF12">
    <property type="entry name" value="ABC TRANSPORTER PERMEASE PROTEIN MG189-RELATED"/>
    <property type="match status" value="1"/>
</dbReference>
<evidence type="ECO:0000313" key="9">
    <source>
        <dbReference type="EMBL" id="MBP1962904.1"/>
    </source>
</evidence>
<evidence type="ECO:0000256" key="6">
    <source>
        <dbReference type="ARBA" id="ARBA00023136"/>
    </source>
</evidence>
<feature type="domain" description="ABC transmembrane type-1" evidence="8">
    <location>
        <begin position="90"/>
        <end position="280"/>
    </location>
</feature>
<protein>
    <submittedName>
        <fullName evidence="9">Raffinose/stachyose/melibiose transport system permease protein</fullName>
    </submittedName>
</protein>
<accession>A0ABS4HY89</accession>